<evidence type="ECO:0000259" key="8">
    <source>
        <dbReference type="Pfam" id="PF00441"/>
    </source>
</evidence>
<dbReference type="InterPro" id="IPR046373">
    <property type="entry name" value="Acyl-CoA_Oxase/DH_mid-dom_sf"/>
</dbReference>
<dbReference type="OrthoDB" id="3778631at2"/>
<keyword evidence="12" id="KW-1185">Reference proteome</keyword>
<feature type="region of interest" description="Disordered" evidence="7">
    <location>
        <begin position="400"/>
        <end position="424"/>
    </location>
</feature>
<gene>
    <name evidence="11" type="ORF">SAMN04489712_13120</name>
</gene>
<keyword evidence="3 6" id="KW-0285">Flavoprotein</keyword>
<evidence type="ECO:0000256" key="5">
    <source>
        <dbReference type="ARBA" id="ARBA00023002"/>
    </source>
</evidence>
<dbReference type="Gene3D" id="2.40.110.10">
    <property type="entry name" value="Butyryl-CoA Dehydrogenase, subunit A, domain 2"/>
    <property type="match status" value="1"/>
</dbReference>
<dbReference type="InterPro" id="IPR009075">
    <property type="entry name" value="AcylCo_DH/oxidase_C"/>
</dbReference>
<evidence type="ECO:0000256" key="4">
    <source>
        <dbReference type="ARBA" id="ARBA00022827"/>
    </source>
</evidence>
<dbReference type="GO" id="GO:0005886">
    <property type="term" value="C:plasma membrane"/>
    <property type="evidence" value="ECO:0007669"/>
    <property type="project" value="TreeGrafter"/>
</dbReference>
<evidence type="ECO:0000259" key="9">
    <source>
        <dbReference type="Pfam" id="PF02770"/>
    </source>
</evidence>
<organism evidence="11 12">
    <name type="scientific">Thermomonospora echinospora</name>
    <dbReference type="NCBI Taxonomy" id="1992"/>
    <lineage>
        <taxon>Bacteria</taxon>
        <taxon>Bacillati</taxon>
        <taxon>Actinomycetota</taxon>
        <taxon>Actinomycetes</taxon>
        <taxon>Streptosporangiales</taxon>
        <taxon>Thermomonosporaceae</taxon>
        <taxon>Thermomonospora</taxon>
    </lineage>
</organism>
<evidence type="ECO:0000256" key="1">
    <source>
        <dbReference type="ARBA" id="ARBA00001974"/>
    </source>
</evidence>
<feature type="compositionally biased region" description="Low complexity" evidence="7">
    <location>
        <begin position="411"/>
        <end position="424"/>
    </location>
</feature>
<dbReference type="InterPro" id="IPR052161">
    <property type="entry name" value="Mycobact_Acyl-CoA_DH"/>
</dbReference>
<feature type="domain" description="Acyl-CoA dehydrogenase/oxidase N-terminal" evidence="10">
    <location>
        <begin position="61"/>
        <end position="143"/>
    </location>
</feature>
<evidence type="ECO:0000256" key="6">
    <source>
        <dbReference type="RuleBase" id="RU362125"/>
    </source>
</evidence>
<dbReference type="FunFam" id="2.40.110.10:FF:000011">
    <property type="entry name" value="Acyl-CoA dehydrogenase FadE34"/>
    <property type="match status" value="1"/>
</dbReference>
<feature type="domain" description="Acyl-CoA dehydrogenase/oxidase C-terminal" evidence="8">
    <location>
        <begin position="254"/>
        <end position="398"/>
    </location>
</feature>
<dbReference type="Pfam" id="PF02771">
    <property type="entry name" value="Acyl-CoA_dh_N"/>
    <property type="match status" value="1"/>
</dbReference>
<comment type="cofactor">
    <cofactor evidence="1 6">
        <name>FAD</name>
        <dbReference type="ChEBI" id="CHEBI:57692"/>
    </cofactor>
</comment>
<evidence type="ECO:0000259" key="10">
    <source>
        <dbReference type="Pfam" id="PF02771"/>
    </source>
</evidence>
<name>A0A1H6E3N8_9ACTN</name>
<evidence type="ECO:0000313" key="11">
    <source>
        <dbReference type="EMBL" id="SEG91899.1"/>
    </source>
</evidence>
<dbReference type="InterPro" id="IPR037069">
    <property type="entry name" value="AcylCoA_DH/ox_N_sf"/>
</dbReference>
<dbReference type="InterPro" id="IPR006091">
    <property type="entry name" value="Acyl-CoA_Oxase/DH_mid-dom"/>
</dbReference>
<dbReference type="Pfam" id="PF02770">
    <property type="entry name" value="Acyl-CoA_dh_M"/>
    <property type="match status" value="1"/>
</dbReference>
<dbReference type="Gene3D" id="1.10.540.10">
    <property type="entry name" value="Acyl-CoA dehydrogenase/oxidase, N-terminal domain"/>
    <property type="match status" value="1"/>
</dbReference>
<evidence type="ECO:0000256" key="7">
    <source>
        <dbReference type="SAM" id="MobiDB-lite"/>
    </source>
</evidence>
<dbReference type="SUPFAM" id="SSF47203">
    <property type="entry name" value="Acyl-CoA dehydrogenase C-terminal domain-like"/>
    <property type="match status" value="1"/>
</dbReference>
<accession>A0A1H6E3N8</accession>
<keyword evidence="4 6" id="KW-0274">FAD</keyword>
<reference evidence="12" key="1">
    <citation type="submission" date="2016-10" db="EMBL/GenBank/DDBJ databases">
        <authorList>
            <person name="Varghese N."/>
            <person name="Submissions S."/>
        </authorList>
    </citation>
    <scope>NUCLEOTIDE SEQUENCE [LARGE SCALE GENOMIC DNA]</scope>
    <source>
        <strain evidence="12">DSM 43163</strain>
    </source>
</reference>
<dbReference type="GO" id="GO:0016627">
    <property type="term" value="F:oxidoreductase activity, acting on the CH-CH group of donors"/>
    <property type="evidence" value="ECO:0007669"/>
    <property type="project" value="InterPro"/>
</dbReference>
<dbReference type="RefSeq" id="WP_103944306.1">
    <property type="nucleotide sequence ID" value="NZ_FNVO01000031.1"/>
</dbReference>
<evidence type="ECO:0000256" key="3">
    <source>
        <dbReference type="ARBA" id="ARBA00022630"/>
    </source>
</evidence>
<dbReference type="SUPFAM" id="SSF56645">
    <property type="entry name" value="Acyl-CoA dehydrogenase NM domain-like"/>
    <property type="match status" value="1"/>
</dbReference>
<dbReference type="InterPro" id="IPR009100">
    <property type="entry name" value="AcylCoA_DH/oxidase_NM_dom_sf"/>
</dbReference>
<dbReference type="PANTHER" id="PTHR43292">
    <property type="entry name" value="ACYL-COA DEHYDROGENASE"/>
    <property type="match status" value="1"/>
</dbReference>
<evidence type="ECO:0000313" key="12">
    <source>
        <dbReference type="Proteomes" id="UP000236723"/>
    </source>
</evidence>
<feature type="domain" description="Acyl-CoA oxidase/dehydrogenase middle" evidence="9">
    <location>
        <begin position="147"/>
        <end position="241"/>
    </location>
</feature>
<dbReference type="GO" id="GO:0050660">
    <property type="term" value="F:flavin adenine dinucleotide binding"/>
    <property type="evidence" value="ECO:0007669"/>
    <property type="project" value="InterPro"/>
</dbReference>
<dbReference type="InterPro" id="IPR036250">
    <property type="entry name" value="AcylCo_DH-like_C"/>
</dbReference>
<dbReference type="AlphaFoldDB" id="A0A1H6E3N8"/>
<dbReference type="PANTHER" id="PTHR43292:SF4">
    <property type="entry name" value="ACYL-COA DEHYDROGENASE FADE34"/>
    <property type="match status" value="1"/>
</dbReference>
<dbReference type="InterPro" id="IPR013786">
    <property type="entry name" value="AcylCoA_DH/ox_N"/>
</dbReference>
<dbReference type="EMBL" id="FNVO01000031">
    <property type="protein sequence ID" value="SEG91899.1"/>
    <property type="molecule type" value="Genomic_DNA"/>
</dbReference>
<keyword evidence="5 6" id="KW-0560">Oxidoreductase</keyword>
<dbReference type="Proteomes" id="UP000236723">
    <property type="component" value="Unassembled WGS sequence"/>
</dbReference>
<sequence>MKATTTTTSTEGPTLDEIAAEAHAFLAPRVPRRAPARLGEGPDDVMGVGLRRGDAELAEVETARAWQRDLFGAGLAWIDGPVEYGGRGLTEAHRNRVHAVLREYDVPNTACFMVGHDIVGPAILAHGTEEQRAAYLPGIWRGDIICCQLFSEPGAGSDLASLRTSARRADDGWVVNGQKVWSSYAHLAQLGELLARTGDPADRHRGITAFLVDMGAPGIDVRPLRQITGAEHFNEVFLDDVVVPDTQRIGEVDGGWPIALTTLTSERSLMGDEHNGLMNDPVRRLYALAESTGADTDPVVQELLAESWEREQIVRETARRSLDAPAEDQTGSVLKLMSTADMEFYIAVATRILGPRLAVDHGTWGTFAWSQLLLGAPAHRIAGGSDEIQKNIIAERVLGLPRDPRPPIPDRPTTTTTLRPQGPA</sequence>
<proteinExistence type="inferred from homology"/>
<comment type="similarity">
    <text evidence="2 6">Belongs to the acyl-CoA dehydrogenase family.</text>
</comment>
<evidence type="ECO:0000256" key="2">
    <source>
        <dbReference type="ARBA" id="ARBA00009347"/>
    </source>
</evidence>
<dbReference type="Pfam" id="PF00441">
    <property type="entry name" value="Acyl-CoA_dh_1"/>
    <property type="match status" value="1"/>
</dbReference>
<dbReference type="Gene3D" id="1.20.140.10">
    <property type="entry name" value="Butyryl-CoA Dehydrogenase, subunit A, domain 3"/>
    <property type="match status" value="1"/>
</dbReference>
<protein>
    <submittedName>
        <fullName evidence="11">Acyl-CoA dehydrogenase</fullName>
    </submittedName>
</protein>